<keyword evidence="5" id="KW-0175">Coiled coil</keyword>
<dbReference type="GO" id="GO:0005634">
    <property type="term" value="C:nucleus"/>
    <property type="evidence" value="ECO:0007669"/>
    <property type="project" value="TreeGrafter"/>
</dbReference>
<evidence type="ECO:0000313" key="11">
    <source>
        <dbReference type="EMBL" id="CAH1736531.1"/>
    </source>
</evidence>
<keyword evidence="7" id="KW-0206">Cytoskeleton</keyword>
<dbReference type="GO" id="GO:0005930">
    <property type="term" value="C:axoneme"/>
    <property type="evidence" value="ECO:0007669"/>
    <property type="project" value="UniProtKB-SubCell"/>
</dbReference>
<name>A0A9P0JGJ1_APHGO</name>
<comment type="subcellular location">
    <subcellularLocation>
        <location evidence="10">Cytoplasm</location>
        <location evidence="10">Cytoskeleton</location>
        <location evidence="10">Cilium axoneme</location>
    </subcellularLocation>
    <subcellularLocation>
        <location evidence="1">Cytoplasm</location>
        <location evidence="1">Cytoskeleton</location>
        <location evidence="1">Flagellum axoneme</location>
    </subcellularLocation>
</comment>
<dbReference type="Pfam" id="PF03148">
    <property type="entry name" value="Tektin"/>
    <property type="match status" value="1"/>
</dbReference>
<keyword evidence="4 10" id="KW-0282">Flagellum</keyword>
<reference evidence="11" key="2">
    <citation type="submission" date="2022-10" db="EMBL/GenBank/DDBJ databases">
        <authorList>
            <consortium name="ENA_rothamsted_submissions"/>
            <consortium name="culmorum"/>
            <person name="King R."/>
        </authorList>
    </citation>
    <scope>NUCLEOTIDE SEQUENCE</scope>
</reference>
<gene>
    <name evidence="11" type="ORF">APHIGO_LOCUS10257</name>
</gene>
<evidence type="ECO:0000256" key="3">
    <source>
        <dbReference type="ARBA" id="ARBA00022490"/>
    </source>
</evidence>
<evidence type="ECO:0000256" key="4">
    <source>
        <dbReference type="ARBA" id="ARBA00022846"/>
    </source>
</evidence>
<dbReference type="InterPro" id="IPR048256">
    <property type="entry name" value="Tektin-like"/>
</dbReference>
<accession>A0A9P0JGJ1</accession>
<dbReference type="EMBL" id="OU899037">
    <property type="protein sequence ID" value="CAH1736531.1"/>
    <property type="molecule type" value="Genomic_DNA"/>
</dbReference>
<keyword evidence="3" id="KW-0963">Cytoplasm</keyword>
<dbReference type="GO" id="GO:0015630">
    <property type="term" value="C:microtubule cytoskeleton"/>
    <property type="evidence" value="ECO:0007669"/>
    <property type="project" value="UniProtKB-UniRule"/>
</dbReference>
<evidence type="ECO:0000256" key="6">
    <source>
        <dbReference type="ARBA" id="ARBA00023069"/>
    </source>
</evidence>
<proteinExistence type="inferred from homology"/>
<evidence type="ECO:0000313" key="12">
    <source>
        <dbReference type="Proteomes" id="UP001154329"/>
    </source>
</evidence>
<reference evidence="11" key="1">
    <citation type="submission" date="2022-02" db="EMBL/GenBank/DDBJ databases">
        <authorList>
            <person name="King R."/>
        </authorList>
    </citation>
    <scope>NUCLEOTIDE SEQUENCE</scope>
</reference>
<dbReference type="AlphaFoldDB" id="A0A9P0JGJ1"/>
<sequence length="295" mass="34747">MFNMNCNNYCNIYNYDYHTPTEWRYNSELEITAAEEQRELAQRLTLEADRLFGQAKDSVIKNKLDIDYQSKVKVKDIEYKCKEIEKQKGDLDEEICLLLGYQVRIENANKLLVGDALDVIAECLRLRNCRQSMDLVFDDVEKELLRERELIFGINDQLEELQDKVMLQIRKLRTFVYNLTVDLRRKKNALKIEEQNENLNEDNVEISILNNRNIFKPATISTTEWDQFTLDIVSAANKVLVDGRPIRAFFDKCLNKMFEDLVSQSAAVDLAFKLRVEEYLEVIEKLNEQRVEVCF</sequence>
<keyword evidence="12" id="KW-1185">Reference proteome</keyword>
<dbReference type="Proteomes" id="UP001154329">
    <property type="component" value="Chromosome 4"/>
</dbReference>
<dbReference type="PANTHER" id="PTHR19960">
    <property type="entry name" value="TEKTIN"/>
    <property type="match status" value="1"/>
</dbReference>
<evidence type="ECO:0000256" key="1">
    <source>
        <dbReference type="ARBA" id="ARBA00004611"/>
    </source>
</evidence>
<evidence type="ECO:0000256" key="8">
    <source>
        <dbReference type="ARBA" id="ARBA00023273"/>
    </source>
</evidence>
<organism evidence="11 12">
    <name type="scientific">Aphis gossypii</name>
    <name type="common">Cotton aphid</name>
    <dbReference type="NCBI Taxonomy" id="80765"/>
    <lineage>
        <taxon>Eukaryota</taxon>
        <taxon>Metazoa</taxon>
        <taxon>Ecdysozoa</taxon>
        <taxon>Arthropoda</taxon>
        <taxon>Hexapoda</taxon>
        <taxon>Insecta</taxon>
        <taxon>Pterygota</taxon>
        <taxon>Neoptera</taxon>
        <taxon>Paraneoptera</taxon>
        <taxon>Hemiptera</taxon>
        <taxon>Sternorrhyncha</taxon>
        <taxon>Aphidomorpha</taxon>
        <taxon>Aphidoidea</taxon>
        <taxon>Aphididae</taxon>
        <taxon>Aphidini</taxon>
        <taxon>Aphis</taxon>
        <taxon>Aphis</taxon>
    </lineage>
</organism>
<dbReference type="InterPro" id="IPR000435">
    <property type="entry name" value="Tektins"/>
</dbReference>
<dbReference type="PANTHER" id="PTHR19960:SF25">
    <property type="entry name" value="TEKTIN-1"/>
    <property type="match status" value="1"/>
</dbReference>
<comment type="similarity">
    <text evidence="2 10">Belongs to the tektin family.</text>
</comment>
<comment type="function">
    <text evidence="9">Microtubule inner protein (MIP) part of the dynein-decorated doublet microtubules (DMTs) in cilia and flagellar axoneme. Forms filamentous polymers in the walls of ciliary and flagellar microtubules.</text>
</comment>
<evidence type="ECO:0000256" key="9">
    <source>
        <dbReference type="ARBA" id="ARBA00045224"/>
    </source>
</evidence>
<evidence type="ECO:0000256" key="5">
    <source>
        <dbReference type="ARBA" id="ARBA00023054"/>
    </source>
</evidence>
<evidence type="ECO:0000256" key="7">
    <source>
        <dbReference type="ARBA" id="ARBA00023212"/>
    </source>
</evidence>
<dbReference type="GO" id="GO:0060294">
    <property type="term" value="P:cilium movement involved in cell motility"/>
    <property type="evidence" value="ECO:0007669"/>
    <property type="project" value="UniProtKB-UniRule"/>
</dbReference>
<keyword evidence="6 10" id="KW-0969">Cilium</keyword>
<evidence type="ECO:0000256" key="2">
    <source>
        <dbReference type="ARBA" id="ARBA00007209"/>
    </source>
</evidence>
<protein>
    <recommendedName>
        <fullName evidence="10">Tektin</fullName>
    </recommendedName>
</protein>
<keyword evidence="8 10" id="KW-0966">Cell projection</keyword>
<dbReference type="GO" id="GO:0060271">
    <property type="term" value="P:cilium assembly"/>
    <property type="evidence" value="ECO:0007669"/>
    <property type="project" value="UniProtKB-UniRule"/>
</dbReference>
<evidence type="ECO:0000256" key="10">
    <source>
        <dbReference type="RuleBase" id="RU367040"/>
    </source>
</evidence>